<dbReference type="GO" id="GO:0022857">
    <property type="term" value="F:transmembrane transporter activity"/>
    <property type="evidence" value="ECO:0007669"/>
    <property type="project" value="InterPro"/>
</dbReference>
<dbReference type="OrthoDB" id="9793283at2"/>
<dbReference type="InterPro" id="IPR011701">
    <property type="entry name" value="MFS"/>
</dbReference>
<evidence type="ECO:0000256" key="7">
    <source>
        <dbReference type="SAM" id="Phobius"/>
    </source>
</evidence>
<keyword evidence="2" id="KW-0813">Transport</keyword>
<sequence length="418" mass="46980">MRHFHPTIRIRLFLQFISSLSTMAVLPYLIIYFSGQLGNMITGILFICVMFSNVLGSILGGYVSDRIGRKKIIVLAELFIVLGYTGAALANYTWGTFPYVTFVFFIVIQFSNGMVNPVYQALVIDVSSPNERKTIYTYSYWLRNLGVAIGSIVGAFLFMNHLFLLLIGVAFTTMLSLLITLLFIKETYRPSAKQTKSKANQPFSIGKEYLHILKHRFFAIFLLSSSMIIMVEEQLTNYIGVRLANEIPEPVSITNIVSFEVDGINLLGILKTENTIIIVCFTLLLMKIIKSWNERFTLMTGLFLFFVGYSVISFSTSPLLLLIAMLIASIGEMMYIPIQQTILANIVPDYARSTYMALYSIAVMGGVSVAGVFLMMSNWFSPVILTIIISWIGMTSLFLFFQLTSKKAFLKAEHKAVG</sequence>
<keyword evidence="3" id="KW-1003">Cell membrane</keyword>
<evidence type="ECO:0000256" key="2">
    <source>
        <dbReference type="ARBA" id="ARBA00022448"/>
    </source>
</evidence>
<dbReference type="EMBL" id="LTAO01000023">
    <property type="protein sequence ID" value="KYG29576.1"/>
    <property type="molecule type" value="Genomic_DNA"/>
</dbReference>
<accession>A0A162DGQ7</accession>
<reference evidence="9" key="1">
    <citation type="submission" date="2016-02" db="EMBL/GenBank/DDBJ databases">
        <title>Genome sequence of Bacillus trypoxylicola KCTC 13244(T).</title>
        <authorList>
            <person name="Jeong H."/>
            <person name="Park S.-H."/>
            <person name="Choi S.-K."/>
        </authorList>
    </citation>
    <scope>NUCLEOTIDE SEQUENCE [LARGE SCALE GENOMIC DNA]</scope>
    <source>
        <strain evidence="9">KCTC 13244</strain>
    </source>
</reference>
<organism evidence="9 10">
    <name type="scientific">Alkalihalobacillus trypoxylicola</name>
    <dbReference type="NCBI Taxonomy" id="519424"/>
    <lineage>
        <taxon>Bacteria</taxon>
        <taxon>Bacillati</taxon>
        <taxon>Bacillota</taxon>
        <taxon>Bacilli</taxon>
        <taxon>Bacillales</taxon>
        <taxon>Bacillaceae</taxon>
        <taxon>Alkalihalobacillus</taxon>
    </lineage>
</organism>
<feature type="transmembrane region" description="Helical" evidence="7">
    <location>
        <begin position="99"/>
        <end position="119"/>
    </location>
</feature>
<dbReference type="RefSeq" id="WP_061949372.1">
    <property type="nucleotide sequence ID" value="NZ_LTAO01000023.1"/>
</dbReference>
<feature type="transmembrane region" description="Helical" evidence="7">
    <location>
        <begin position="382"/>
        <end position="401"/>
    </location>
</feature>
<keyword evidence="4 7" id="KW-0812">Transmembrane</keyword>
<gene>
    <name evidence="9" type="ORF">AZF04_08655</name>
</gene>
<evidence type="ECO:0000259" key="8">
    <source>
        <dbReference type="PROSITE" id="PS50850"/>
    </source>
</evidence>
<dbReference type="PANTHER" id="PTHR23517">
    <property type="entry name" value="RESISTANCE PROTEIN MDTM, PUTATIVE-RELATED-RELATED"/>
    <property type="match status" value="1"/>
</dbReference>
<feature type="transmembrane region" description="Helical" evidence="7">
    <location>
        <begin position="264"/>
        <end position="284"/>
    </location>
</feature>
<evidence type="ECO:0000256" key="4">
    <source>
        <dbReference type="ARBA" id="ARBA00022692"/>
    </source>
</evidence>
<evidence type="ECO:0000313" key="9">
    <source>
        <dbReference type="EMBL" id="KYG29576.1"/>
    </source>
</evidence>
<protein>
    <recommendedName>
        <fullName evidence="8">Major facilitator superfamily (MFS) profile domain-containing protein</fullName>
    </recommendedName>
</protein>
<dbReference type="InterPro" id="IPR036259">
    <property type="entry name" value="MFS_trans_sf"/>
</dbReference>
<evidence type="ECO:0000256" key="1">
    <source>
        <dbReference type="ARBA" id="ARBA00004651"/>
    </source>
</evidence>
<name>A0A162DGQ7_9BACI</name>
<dbReference type="Proteomes" id="UP000075806">
    <property type="component" value="Unassembled WGS sequence"/>
</dbReference>
<dbReference type="InterPro" id="IPR005829">
    <property type="entry name" value="Sugar_transporter_CS"/>
</dbReference>
<feature type="domain" description="Major facilitator superfamily (MFS) profile" evidence="8">
    <location>
        <begin position="1"/>
        <end position="407"/>
    </location>
</feature>
<dbReference type="Gene3D" id="1.20.1250.20">
    <property type="entry name" value="MFS general substrate transporter like domains"/>
    <property type="match status" value="2"/>
</dbReference>
<evidence type="ECO:0000313" key="10">
    <source>
        <dbReference type="Proteomes" id="UP000075806"/>
    </source>
</evidence>
<feature type="transmembrane region" description="Helical" evidence="7">
    <location>
        <begin position="296"/>
        <end position="312"/>
    </location>
</feature>
<feature type="transmembrane region" description="Helical" evidence="7">
    <location>
        <begin position="72"/>
        <end position="93"/>
    </location>
</feature>
<feature type="transmembrane region" description="Helical" evidence="7">
    <location>
        <begin position="12"/>
        <end position="34"/>
    </location>
</feature>
<dbReference type="GO" id="GO:0005886">
    <property type="term" value="C:plasma membrane"/>
    <property type="evidence" value="ECO:0007669"/>
    <property type="project" value="UniProtKB-SubCell"/>
</dbReference>
<feature type="transmembrane region" description="Helical" evidence="7">
    <location>
        <begin position="40"/>
        <end position="60"/>
    </location>
</feature>
<proteinExistence type="predicted"/>
<comment type="caution">
    <text evidence="9">The sequence shown here is derived from an EMBL/GenBank/DDBJ whole genome shotgun (WGS) entry which is preliminary data.</text>
</comment>
<evidence type="ECO:0000256" key="3">
    <source>
        <dbReference type="ARBA" id="ARBA00022475"/>
    </source>
</evidence>
<feature type="transmembrane region" description="Helical" evidence="7">
    <location>
        <begin position="357"/>
        <end position="376"/>
    </location>
</feature>
<keyword evidence="5 7" id="KW-1133">Transmembrane helix</keyword>
<dbReference type="PROSITE" id="PS00216">
    <property type="entry name" value="SUGAR_TRANSPORT_1"/>
    <property type="match status" value="1"/>
</dbReference>
<keyword evidence="6 7" id="KW-0472">Membrane</keyword>
<dbReference type="Pfam" id="PF07690">
    <property type="entry name" value="MFS_1"/>
    <property type="match status" value="2"/>
</dbReference>
<dbReference type="InterPro" id="IPR050171">
    <property type="entry name" value="MFS_Transporters"/>
</dbReference>
<keyword evidence="10" id="KW-1185">Reference proteome</keyword>
<evidence type="ECO:0000256" key="5">
    <source>
        <dbReference type="ARBA" id="ARBA00022989"/>
    </source>
</evidence>
<dbReference type="STRING" id="519424.AZF04_08655"/>
<comment type="subcellular location">
    <subcellularLocation>
        <location evidence="1">Cell membrane</location>
        <topology evidence="1">Multi-pass membrane protein</topology>
    </subcellularLocation>
</comment>
<feature type="transmembrane region" description="Helical" evidence="7">
    <location>
        <begin position="140"/>
        <end position="158"/>
    </location>
</feature>
<evidence type="ECO:0000256" key="6">
    <source>
        <dbReference type="ARBA" id="ARBA00023136"/>
    </source>
</evidence>
<feature type="transmembrane region" description="Helical" evidence="7">
    <location>
        <begin position="164"/>
        <end position="184"/>
    </location>
</feature>
<dbReference type="AlphaFoldDB" id="A0A162DGQ7"/>
<dbReference type="SUPFAM" id="SSF103473">
    <property type="entry name" value="MFS general substrate transporter"/>
    <property type="match status" value="1"/>
</dbReference>
<dbReference type="PANTHER" id="PTHR23517:SF3">
    <property type="entry name" value="INTEGRAL MEMBRANE TRANSPORT PROTEIN"/>
    <property type="match status" value="1"/>
</dbReference>
<dbReference type="InterPro" id="IPR020846">
    <property type="entry name" value="MFS_dom"/>
</dbReference>
<dbReference type="PROSITE" id="PS50850">
    <property type="entry name" value="MFS"/>
    <property type="match status" value="1"/>
</dbReference>